<proteinExistence type="predicted"/>
<dbReference type="SUPFAM" id="SSF53756">
    <property type="entry name" value="UDP-Glycosyltransferase/glycogen phosphorylase"/>
    <property type="match status" value="1"/>
</dbReference>
<dbReference type="AlphaFoldDB" id="A0A953SHD4"/>
<sequence length="135" mass="14743">MRIGLRTWGSDGNIRPMSALADGLRARGHTVTIAVTSIDNKEYRPLAESLGVVLRPVGRFDPSGEKYEGLAAKLMELSPSSILKQFRLVMETLFEPVEEEMFHAAESLCAKSGLVIGHFLLHPLHAAAERSGSPM</sequence>
<comment type="caution">
    <text evidence="1">The sequence shown here is derived from an EMBL/GenBank/DDBJ whole genome shotgun (WGS) entry which is preliminary data.</text>
</comment>
<protein>
    <submittedName>
        <fullName evidence="1">Uncharacterized protein</fullName>
    </submittedName>
</protein>
<dbReference type="Proteomes" id="UP000705867">
    <property type="component" value="Unassembled WGS sequence"/>
</dbReference>
<evidence type="ECO:0000313" key="1">
    <source>
        <dbReference type="EMBL" id="MBZ0158501.1"/>
    </source>
</evidence>
<dbReference type="EMBL" id="JAIOIV010000157">
    <property type="protein sequence ID" value="MBZ0158501.1"/>
    <property type="molecule type" value="Genomic_DNA"/>
</dbReference>
<name>A0A953SHD4_9BACT</name>
<gene>
    <name evidence="1" type="ORF">K8I29_20080</name>
</gene>
<reference evidence="1" key="1">
    <citation type="journal article" date="2021" name="bioRxiv">
        <title>Unraveling nitrogen, sulfur and carbon metabolic pathways and microbial community transcriptional responses to substrate deprivation and toxicity stresses in a bioreactor mimicking anoxic brackish coastal sediment conditions.</title>
        <authorList>
            <person name="Martins P.D."/>
            <person name="Echeveste M.J."/>
            <person name="Arshad A."/>
            <person name="Kurth J."/>
            <person name="Ouboter H."/>
            <person name="Jetten M.S.M."/>
            <person name="Welte C.U."/>
        </authorList>
    </citation>
    <scope>NUCLEOTIDE SEQUENCE</scope>
    <source>
        <strain evidence="1">MAG_39</strain>
    </source>
</reference>
<reference evidence="1" key="2">
    <citation type="submission" date="2021-08" db="EMBL/GenBank/DDBJ databases">
        <authorList>
            <person name="Dalcin Martins P."/>
        </authorList>
    </citation>
    <scope>NUCLEOTIDE SEQUENCE</scope>
    <source>
        <strain evidence="1">MAG_39</strain>
    </source>
</reference>
<organism evidence="1 2">
    <name type="scientific">Candidatus Nitrobium versatile</name>
    <dbReference type="NCBI Taxonomy" id="2884831"/>
    <lineage>
        <taxon>Bacteria</taxon>
        <taxon>Pseudomonadati</taxon>
        <taxon>Nitrospirota</taxon>
        <taxon>Nitrospiria</taxon>
        <taxon>Nitrospirales</taxon>
        <taxon>Nitrospiraceae</taxon>
        <taxon>Candidatus Nitrobium</taxon>
    </lineage>
</organism>
<dbReference type="Gene3D" id="3.40.50.2000">
    <property type="entry name" value="Glycogen Phosphorylase B"/>
    <property type="match status" value="1"/>
</dbReference>
<accession>A0A953SHD4</accession>
<evidence type="ECO:0000313" key="2">
    <source>
        <dbReference type="Proteomes" id="UP000705867"/>
    </source>
</evidence>